<keyword evidence="2" id="KW-0378">Hydrolase</keyword>
<dbReference type="Gene3D" id="3.40.50.1110">
    <property type="entry name" value="SGNH hydrolase"/>
    <property type="match status" value="1"/>
</dbReference>
<evidence type="ECO:0000313" key="3">
    <source>
        <dbReference type="EMBL" id="SEF48965.1"/>
    </source>
</evidence>
<protein>
    <submittedName>
        <fullName evidence="3">Lysophospholipase L1</fullName>
    </submittedName>
</protein>
<dbReference type="EMBL" id="FNUL01000002">
    <property type="protein sequence ID" value="SEF48965.1"/>
    <property type="molecule type" value="Genomic_DNA"/>
</dbReference>
<dbReference type="GO" id="GO:0016787">
    <property type="term" value="F:hydrolase activity"/>
    <property type="evidence" value="ECO:0007669"/>
    <property type="project" value="UniProtKB-KW"/>
</dbReference>
<dbReference type="AlphaFoldDB" id="A0A1H5SEM6"/>
<dbReference type="Proteomes" id="UP000236726">
    <property type="component" value="Unassembled WGS sequence"/>
</dbReference>
<organism evidence="3 4">
    <name type="scientific">Lachnospira multipara</name>
    <dbReference type="NCBI Taxonomy" id="28051"/>
    <lineage>
        <taxon>Bacteria</taxon>
        <taxon>Bacillati</taxon>
        <taxon>Bacillota</taxon>
        <taxon>Clostridia</taxon>
        <taxon>Lachnospirales</taxon>
        <taxon>Lachnospiraceae</taxon>
        <taxon>Lachnospira</taxon>
    </lineage>
</organism>
<dbReference type="PANTHER" id="PTHR43695:SF1">
    <property type="entry name" value="RHAMNOGALACTURONAN ACETYLESTERASE"/>
    <property type="match status" value="1"/>
</dbReference>
<dbReference type="InterPro" id="IPR037459">
    <property type="entry name" value="RhgT-like"/>
</dbReference>
<keyword evidence="4" id="KW-1185">Reference proteome</keyword>
<evidence type="ECO:0000256" key="1">
    <source>
        <dbReference type="ARBA" id="ARBA00008668"/>
    </source>
</evidence>
<accession>A0A1H5SEM6</accession>
<evidence type="ECO:0000313" key="4">
    <source>
        <dbReference type="Proteomes" id="UP000236726"/>
    </source>
</evidence>
<reference evidence="3 4" key="1">
    <citation type="submission" date="2016-10" db="EMBL/GenBank/DDBJ databases">
        <authorList>
            <person name="de Groot N.N."/>
        </authorList>
    </citation>
    <scope>NUCLEOTIDE SEQUENCE [LARGE SCALE GENOMIC DNA]</scope>
    <source>
        <strain evidence="3 4">D15d</strain>
    </source>
</reference>
<proteinExistence type="inferred from homology"/>
<dbReference type="SUPFAM" id="SSF52266">
    <property type="entry name" value="SGNH hydrolase"/>
    <property type="match status" value="1"/>
</dbReference>
<dbReference type="RefSeq" id="WP_103952232.1">
    <property type="nucleotide sequence ID" value="NZ_FNUL01000002.1"/>
</dbReference>
<name>A0A1H5SEM6_9FIRM</name>
<sequence length="373" mass="42374">MITIHLLGDSLVKAYGNDTDNFIGGWGDHLESFFDSKEVKVLDYAEGGRSSRSFLNEGRFIDNGLFTEDEFPYGLGPAYDRIQKGDYCLIEFCHNDDNSKDVNTYVDRMTALGIPDEKGIYPTLVPTPDMMVSTENLPVEYEGLLKNSGMSEADIEANLAKYKEILSNYNDKYYPYACGATYKGYYKFYIDKIREKGAIPVIVTAPARQYFKDGKIESKPGHHGGSDKFGDFTFIRATRQIASEENIALVELFNFSRELFEMLGEEDASYLSSIVGNDNQTIGESIYGRAAHWPDEYDKYREKGNFLKVDMTHSNRLGSFFFAEEIARELAKECKELAAFKLEKPSKQVLAPKRIEGRLGDIEKFMKEYASKH</sequence>
<comment type="similarity">
    <text evidence="1">Belongs to the 'GDSL' lipolytic enzyme family.</text>
</comment>
<evidence type="ECO:0000256" key="2">
    <source>
        <dbReference type="ARBA" id="ARBA00022801"/>
    </source>
</evidence>
<dbReference type="PANTHER" id="PTHR43695">
    <property type="entry name" value="PUTATIVE (AFU_ORTHOLOGUE AFUA_2G17250)-RELATED"/>
    <property type="match status" value="1"/>
</dbReference>
<dbReference type="InterPro" id="IPR036514">
    <property type="entry name" value="SGNH_hydro_sf"/>
</dbReference>
<gene>
    <name evidence="3" type="ORF">SAMN05216537_102200</name>
</gene>